<sequence length="178" mass="18003">MRTPSTTLRTGLPASSVAWSFSVTMDLVGSEPAESRSCGSFAATAWGTCSCRPLSLRPDTGLRNRRSSTAPGKAWACSRSARVEAGVGSGFEAAARDASVLPETWLSDAAAASLDFALASAGFFFCAGPSSINVVVSLAVDRYVEDSSLAAGFASFAAAAGGGEGGDFCCGCCCCCCC</sequence>
<comment type="caution">
    <text evidence="1">The sequence shown here is derived from an EMBL/GenBank/DDBJ whole genome shotgun (WGS) entry which is preliminary data.</text>
</comment>
<gene>
    <name evidence="1" type="ORF">VTK73DRAFT_6453</name>
</gene>
<protein>
    <recommendedName>
        <fullName evidence="3">Secreted protein</fullName>
    </recommendedName>
</protein>
<accession>A0ABR3UZN5</accession>
<keyword evidence="2" id="KW-1185">Reference proteome</keyword>
<proteinExistence type="predicted"/>
<dbReference type="Proteomes" id="UP001586593">
    <property type="component" value="Unassembled WGS sequence"/>
</dbReference>
<evidence type="ECO:0000313" key="2">
    <source>
        <dbReference type="Proteomes" id="UP001586593"/>
    </source>
</evidence>
<name>A0ABR3UZN5_9PEZI</name>
<dbReference type="EMBL" id="JAZHXJ010003635">
    <property type="protein sequence ID" value="KAL1835019.1"/>
    <property type="molecule type" value="Genomic_DNA"/>
</dbReference>
<evidence type="ECO:0000313" key="1">
    <source>
        <dbReference type="EMBL" id="KAL1835019.1"/>
    </source>
</evidence>
<evidence type="ECO:0008006" key="3">
    <source>
        <dbReference type="Google" id="ProtNLM"/>
    </source>
</evidence>
<reference evidence="1 2" key="1">
    <citation type="journal article" date="2024" name="Commun. Biol.">
        <title>Comparative genomic analysis of thermophilic fungi reveals convergent evolutionary adaptations and gene losses.</title>
        <authorList>
            <person name="Steindorff A.S."/>
            <person name="Aguilar-Pontes M.V."/>
            <person name="Robinson A.J."/>
            <person name="Andreopoulos B."/>
            <person name="LaButti K."/>
            <person name="Kuo A."/>
            <person name="Mondo S."/>
            <person name="Riley R."/>
            <person name="Otillar R."/>
            <person name="Haridas S."/>
            <person name="Lipzen A."/>
            <person name="Grimwood J."/>
            <person name="Schmutz J."/>
            <person name="Clum A."/>
            <person name="Reid I.D."/>
            <person name="Moisan M.C."/>
            <person name="Butler G."/>
            <person name="Nguyen T.T.M."/>
            <person name="Dewar K."/>
            <person name="Conant G."/>
            <person name="Drula E."/>
            <person name="Henrissat B."/>
            <person name="Hansel C."/>
            <person name="Singer S."/>
            <person name="Hutchinson M.I."/>
            <person name="de Vries R.P."/>
            <person name="Natvig D.O."/>
            <person name="Powell A.J."/>
            <person name="Tsang A."/>
            <person name="Grigoriev I.V."/>
        </authorList>
    </citation>
    <scope>NUCLEOTIDE SEQUENCE [LARGE SCALE GENOMIC DNA]</scope>
    <source>
        <strain evidence="1 2">ATCC 24622</strain>
    </source>
</reference>
<organism evidence="1 2">
    <name type="scientific">Phialemonium thermophilum</name>
    <dbReference type="NCBI Taxonomy" id="223376"/>
    <lineage>
        <taxon>Eukaryota</taxon>
        <taxon>Fungi</taxon>
        <taxon>Dikarya</taxon>
        <taxon>Ascomycota</taxon>
        <taxon>Pezizomycotina</taxon>
        <taxon>Sordariomycetes</taxon>
        <taxon>Sordariomycetidae</taxon>
        <taxon>Cephalothecales</taxon>
        <taxon>Cephalothecaceae</taxon>
        <taxon>Phialemonium</taxon>
    </lineage>
</organism>